<proteinExistence type="predicted"/>
<evidence type="ECO:0000313" key="2">
    <source>
        <dbReference type="EMBL" id="GAA2071650.1"/>
    </source>
</evidence>
<comment type="caution">
    <text evidence="2">The sequence shown here is derived from an EMBL/GenBank/DDBJ whole genome shotgun (WGS) entry which is preliminary data.</text>
</comment>
<dbReference type="Gene3D" id="1.25.40.10">
    <property type="entry name" value="Tetratricopeptide repeat domain"/>
    <property type="match status" value="1"/>
</dbReference>
<evidence type="ECO:0000313" key="3">
    <source>
        <dbReference type="Proteomes" id="UP001500016"/>
    </source>
</evidence>
<feature type="compositionally biased region" description="Low complexity" evidence="1">
    <location>
        <begin position="87"/>
        <end position="100"/>
    </location>
</feature>
<protein>
    <submittedName>
        <fullName evidence="2">SAV_2336 N-terminal domain-related protein</fullName>
    </submittedName>
</protein>
<feature type="compositionally biased region" description="Basic and acidic residues" evidence="1">
    <location>
        <begin position="54"/>
        <end position="75"/>
    </location>
</feature>
<feature type="region of interest" description="Disordered" evidence="1">
    <location>
        <begin position="1026"/>
        <end position="1046"/>
    </location>
</feature>
<dbReference type="InterPro" id="IPR011990">
    <property type="entry name" value="TPR-like_helical_dom_sf"/>
</dbReference>
<dbReference type="InterPro" id="IPR047738">
    <property type="entry name" value="SAV_2336-like_N"/>
</dbReference>
<feature type="compositionally biased region" description="Pro residues" evidence="1">
    <location>
        <begin position="76"/>
        <end position="86"/>
    </location>
</feature>
<organism evidence="2 3">
    <name type="scientific">Streptomyces albiaxialis</name>
    <dbReference type="NCBI Taxonomy" id="329523"/>
    <lineage>
        <taxon>Bacteria</taxon>
        <taxon>Bacillati</taxon>
        <taxon>Actinomycetota</taxon>
        <taxon>Actinomycetes</taxon>
        <taxon>Kitasatosporales</taxon>
        <taxon>Streptomycetaceae</taxon>
        <taxon>Streptomyces</taxon>
    </lineage>
</organism>
<evidence type="ECO:0000256" key="1">
    <source>
        <dbReference type="SAM" id="MobiDB-lite"/>
    </source>
</evidence>
<keyword evidence="3" id="KW-1185">Reference proteome</keyword>
<reference evidence="2 3" key="1">
    <citation type="journal article" date="2019" name="Int. J. Syst. Evol. Microbiol.">
        <title>The Global Catalogue of Microorganisms (GCM) 10K type strain sequencing project: providing services to taxonomists for standard genome sequencing and annotation.</title>
        <authorList>
            <consortium name="The Broad Institute Genomics Platform"/>
            <consortium name="The Broad Institute Genome Sequencing Center for Infectious Disease"/>
            <person name="Wu L."/>
            <person name="Ma J."/>
        </authorList>
    </citation>
    <scope>NUCLEOTIDE SEQUENCE [LARGE SCALE GENOMIC DNA]</scope>
    <source>
        <strain evidence="2 3">JCM 15478</strain>
    </source>
</reference>
<feature type="region of interest" description="Disordered" evidence="1">
    <location>
        <begin position="640"/>
        <end position="670"/>
    </location>
</feature>
<feature type="region of interest" description="Disordered" evidence="1">
    <location>
        <begin position="54"/>
        <end position="107"/>
    </location>
</feature>
<dbReference type="RefSeq" id="WP_344526927.1">
    <property type="nucleotide sequence ID" value="NZ_BAAAPE010000007.1"/>
</dbReference>
<dbReference type="NCBIfam" id="NF041121">
    <property type="entry name" value="SAV_2336_NTERM"/>
    <property type="match status" value="1"/>
</dbReference>
<sequence>MADRPGGGAADGAEERLTGHLAELVARLRAAGWEPSAEEVAEAVWLARWTLRSARDSPGDEAAAAERRPPGRPSHDQPPTPGPGPGPHAARPPAEAPAAPVSLYAPGRHHGAAGAGFPVRAPAAGALSGLRELQLALRPLHGYRPPLPPLPGPLDEEATADLSARSGAVRPVFGTTDRRATEIQLLMDASPTTAVWQPTLDRLRQTFEQLGAFRDVQVRYLHRARDGSPLIGTGPGPGPARLRPADQYRDTTGRRLTLVLSDCVGPLWQEGRAQSLLHHWTGGSPLAVVQPLPPRLWPRTALPAEPGTLVGDRGAGGRVAFEPDGYGPGAAPDALPVPVLLPTPRALGNWARLLGGSGRLSVPGAAAWVRPRHPAMPPPAAAPGTVPPRTLLAEFRSMASPGALDLAVHLAVVPLLMPVMHLVQEAMLPDTGPMEMAEVLLSGLLERMPDREGGAGPRYRYLPGVRELLLQSLDQGAAALVLKHLSGYVSHRFGKGTRNFPAVAVARLTGRAEPHAESPAGDAGPGPGNGVQGADDDSETAADELFAEIPAEVVRFYLPSGTAPERTEEAERLLEQWHVQGDAHLLDRARTVAESALASADTARARLVLARVLRATAGTARTRRSPDRVAALLDQALTLLGRAPDGPGGSGDPGSEGSEGHGDPAWTGDGGAEARLELAAVRYDLWRTGGGTGHLAAAEEILRALAAPGPHGGPLPDEAETARGLRHGRVLLALAEAGPEPERGAAEAADVLRTVTGRLSARPDTAADGRLCGALLDLAAALRLTRAAPEERLAAVERAYAAAGDSRALRLSCVRERARVHRDGGDWRRADEAYAEAERLTARDSARRGELLAEWGAMLLREAGETTRAEGILREALTSTPYGDGDLTQRLHLLIGQALVRRFRDERARTGHEGFLPDLYEGCHLLEQAARGGRTAQARAEAWLALGDARLDFPAVRGPNPGVYFDQAQTAYAESLRESERAGEGPSLTVARAWHGRGVLYALMGRERAARADFRAARDEWRRLAATGVSPPGEEVRATDARLTGP</sequence>
<dbReference type="EMBL" id="BAAAPE010000007">
    <property type="protein sequence ID" value="GAA2071650.1"/>
    <property type="molecule type" value="Genomic_DNA"/>
</dbReference>
<accession>A0ABN2VTJ6</accession>
<dbReference type="Proteomes" id="UP001500016">
    <property type="component" value="Unassembled WGS sequence"/>
</dbReference>
<name>A0ABN2VTJ6_9ACTN</name>
<gene>
    <name evidence="2" type="ORF">GCM10009801_23560</name>
</gene>
<feature type="region of interest" description="Disordered" evidence="1">
    <location>
        <begin position="511"/>
        <end position="539"/>
    </location>
</feature>